<comment type="caution">
    <text evidence="1">The sequence shown here is derived from an EMBL/GenBank/DDBJ whole genome shotgun (WGS) entry which is preliminary data.</text>
</comment>
<dbReference type="OrthoDB" id="5827962at2759"/>
<accession>A0A4Y2LK08</accession>
<dbReference type="EMBL" id="BGPR01005959">
    <property type="protein sequence ID" value="GBN14874.1"/>
    <property type="molecule type" value="Genomic_DNA"/>
</dbReference>
<gene>
    <name evidence="1" type="ORF">AVEN_38624_1</name>
</gene>
<name>A0A4Y2LK08_ARAVE</name>
<dbReference type="AlphaFoldDB" id="A0A4Y2LK08"/>
<dbReference type="Proteomes" id="UP000499080">
    <property type="component" value="Unassembled WGS sequence"/>
</dbReference>
<keyword evidence="2" id="KW-1185">Reference proteome</keyword>
<sequence length="361" mass="43401">MASVRIALCIYYDKDIEKMLEVERNLPIEHLSYFERRKYWKQIEAKVVEKLSSLPNLLKTRVSKFIRPIHLEIEKWVLDHEGVGNLCSPYCYLNYKSFLFWKTDGTIDRMQTAKKFVQNKNFDPETRFAMACTYFLEDEVLALWHGEEVFNGKTISRYGTSAAVRFWAKRLKKGSRRMRPWKEEIDGYFKNLGLRDSDFRIKVSRFFSYLSEESKEKYLVLHNWYPHSDDFRLCFQAMDERERVELFSEYTVHFLYRCLEWPFQSLFIDMANHLRSHMDANKFKAVLDRIIWSCIFPGLEDFDYAGLLKEFWHDSPNSYKKKIKKRKHCFKVIELVLNNDKESAPLSLPEAVEEFIPKYFD</sequence>
<reference evidence="1 2" key="1">
    <citation type="journal article" date="2019" name="Sci. Rep.">
        <title>Orb-weaving spider Araneus ventricosus genome elucidates the spidroin gene catalogue.</title>
        <authorList>
            <person name="Kono N."/>
            <person name="Nakamura H."/>
            <person name="Ohtoshi R."/>
            <person name="Moran D.A.P."/>
            <person name="Shinohara A."/>
            <person name="Yoshida Y."/>
            <person name="Fujiwara M."/>
            <person name="Mori M."/>
            <person name="Tomita M."/>
            <person name="Arakawa K."/>
        </authorList>
    </citation>
    <scope>NUCLEOTIDE SEQUENCE [LARGE SCALE GENOMIC DNA]</scope>
</reference>
<protein>
    <submittedName>
        <fullName evidence="1">Uncharacterized protein</fullName>
    </submittedName>
</protein>
<proteinExistence type="predicted"/>
<evidence type="ECO:0000313" key="1">
    <source>
        <dbReference type="EMBL" id="GBN14874.1"/>
    </source>
</evidence>
<organism evidence="1 2">
    <name type="scientific">Araneus ventricosus</name>
    <name type="common">Orbweaver spider</name>
    <name type="synonym">Epeira ventricosa</name>
    <dbReference type="NCBI Taxonomy" id="182803"/>
    <lineage>
        <taxon>Eukaryota</taxon>
        <taxon>Metazoa</taxon>
        <taxon>Ecdysozoa</taxon>
        <taxon>Arthropoda</taxon>
        <taxon>Chelicerata</taxon>
        <taxon>Arachnida</taxon>
        <taxon>Araneae</taxon>
        <taxon>Araneomorphae</taxon>
        <taxon>Entelegynae</taxon>
        <taxon>Araneoidea</taxon>
        <taxon>Araneidae</taxon>
        <taxon>Araneus</taxon>
    </lineage>
</organism>
<evidence type="ECO:0000313" key="2">
    <source>
        <dbReference type="Proteomes" id="UP000499080"/>
    </source>
</evidence>